<name>A0A4Q0P9J2_9FLAO</name>
<evidence type="ECO:0000313" key="5">
    <source>
        <dbReference type="Proteomes" id="UP000289238"/>
    </source>
</evidence>
<dbReference type="CDD" id="cd02138">
    <property type="entry name" value="TdsD-like"/>
    <property type="match status" value="1"/>
</dbReference>
<protein>
    <submittedName>
        <fullName evidence="4">Nitroreductase</fullName>
    </submittedName>
</protein>
<dbReference type="RefSeq" id="WP_128756983.1">
    <property type="nucleotide sequence ID" value="NZ_QOVM01000002.1"/>
</dbReference>
<keyword evidence="5" id="KW-1185">Reference proteome</keyword>
<evidence type="ECO:0000256" key="2">
    <source>
        <dbReference type="ARBA" id="ARBA00023002"/>
    </source>
</evidence>
<dbReference type="InterPro" id="IPR029479">
    <property type="entry name" value="Nitroreductase"/>
</dbReference>
<dbReference type="OrthoDB" id="9809288at2"/>
<dbReference type="AlphaFoldDB" id="A0A4Q0P9J2"/>
<evidence type="ECO:0000313" key="4">
    <source>
        <dbReference type="EMBL" id="RXG23460.1"/>
    </source>
</evidence>
<dbReference type="Pfam" id="PF00881">
    <property type="entry name" value="Nitroreductase"/>
    <property type="match status" value="2"/>
</dbReference>
<feature type="domain" description="Nitroreductase" evidence="3">
    <location>
        <begin position="77"/>
        <end position="159"/>
    </location>
</feature>
<evidence type="ECO:0000256" key="1">
    <source>
        <dbReference type="ARBA" id="ARBA00007118"/>
    </source>
</evidence>
<comment type="similarity">
    <text evidence="1">Belongs to the nitroreductase family.</text>
</comment>
<proteinExistence type="inferred from homology"/>
<evidence type="ECO:0000259" key="3">
    <source>
        <dbReference type="Pfam" id="PF00881"/>
    </source>
</evidence>
<feature type="domain" description="Nitroreductase" evidence="3">
    <location>
        <begin position="18"/>
        <end position="59"/>
    </location>
</feature>
<dbReference type="EMBL" id="QOVM01000002">
    <property type="protein sequence ID" value="RXG23460.1"/>
    <property type="molecule type" value="Genomic_DNA"/>
</dbReference>
<keyword evidence="2" id="KW-0560">Oxidoreductase</keyword>
<sequence>MKEITKITPTDYEIMDEIKSRWSPRAFDDVPLSVSEVKQLLEAGRWASSSFNQQPWRIIYGIKGDPVFDRILSCLVEFNQDWAKNAQALLLTAYKNTNNEGEHYRHAMHDLGLFMGNVVIQANHKGIGAHQMGGLDPVKAHSEFGFTSEFDVATAVALGRYGGDPDTLPKDLRADELEEKRTRFKVDQFAFNGNFENKIED</sequence>
<accession>A0A4Q0P9J2</accession>
<dbReference type="Proteomes" id="UP000289238">
    <property type="component" value="Unassembled WGS sequence"/>
</dbReference>
<reference evidence="4 5" key="1">
    <citation type="submission" date="2018-07" db="EMBL/GenBank/DDBJ databases">
        <title>Leeuwenhoekiella genomics.</title>
        <authorList>
            <person name="Tahon G."/>
            <person name="Willems A."/>
        </authorList>
    </citation>
    <scope>NUCLEOTIDE SEQUENCE [LARGE SCALE GENOMIC DNA]</scope>
    <source>
        <strain evidence="4 5">LMG 22550</strain>
    </source>
</reference>
<comment type="caution">
    <text evidence="4">The sequence shown here is derived from an EMBL/GenBank/DDBJ whole genome shotgun (WGS) entry which is preliminary data.</text>
</comment>
<organism evidence="4 5">
    <name type="scientific">Leeuwenhoekiella aequorea</name>
    <dbReference type="NCBI Taxonomy" id="283736"/>
    <lineage>
        <taxon>Bacteria</taxon>
        <taxon>Pseudomonadati</taxon>
        <taxon>Bacteroidota</taxon>
        <taxon>Flavobacteriia</taxon>
        <taxon>Flavobacteriales</taxon>
        <taxon>Flavobacteriaceae</taxon>
        <taxon>Leeuwenhoekiella</taxon>
    </lineage>
</organism>
<dbReference type="Gene3D" id="3.40.109.10">
    <property type="entry name" value="NADH Oxidase"/>
    <property type="match status" value="1"/>
</dbReference>
<dbReference type="PANTHER" id="PTHR43673:SF10">
    <property type="entry name" value="NADH DEHYDROGENASE_NAD(P)H NITROREDUCTASE XCC3605-RELATED"/>
    <property type="match status" value="1"/>
</dbReference>
<dbReference type="GO" id="GO:0016491">
    <property type="term" value="F:oxidoreductase activity"/>
    <property type="evidence" value="ECO:0007669"/>
    <property type="project" value="UniProtKB-KW"/>
</dbReference>
<dbReference type="InterPro" id="IPR000415">
    <property type="entry name" value="Nitroreductase-like"/>
</dbReference>
<dbReference type="PANTHER" id="PTHR43673">
    <property type="entry name" value="NAD(P)H NITROREDUCTASE YDGI-RELATED"/>
    <property type="match status" value="1"/>
</dbReference>
<gene>
    <name evidence="4" type="ORF">DSM00_1074</name>
</gene>
<dbReference type="SUPFAM" id="SSF55469">
    <property type="entry name" value="FMN-dependent nitroreductase-like"/>
    <property type="match status" value="1"/>
</dbReference>